<feature type="active site" description="Charge relay system" evidence="6">
    <location>
        <position position="200"/>
    </location>
</feature>
<dbReference type="GeneID" id="93294331"/>
<keyword evidence="4" id="KW-0378">Hydrolase</keyword>
<dbReference type="InterPro" id="IPR040921">
    <property type="entry name" value="Peptidase_S66C"/>
</dbReference>
<dbReference type="InterPro" id="IPR003507">
    <property type="entry name" value="S66_fam"/>
</dbReference>
<dbReference type="Gene3D" id="3.40.50.10740">
    <property type="entry name" value="Class I glutamine amidotransferase-like"/>
    <property type="match status" value="1"/>
</dbReference>
<dbReference type="PATRIC" id="fig|28084.5.peg.128"/>
<dbReference type="InterPro" id="IPR029062">
    <property type="entry name" value="Class_I_gatase-like"/>
</dbReference>
<dbReference type="EMBL" id="LNXW01000006">
    <property type="protein sequence ID" value="KTC82893.1"/>
    <property type="molecule type" value="Genomic_DNA"/>
</dbReference>
<dbReference type="PIRSF" id="PIRSF028757">
    <property type="entry name" value="LD-carboxypeptidase"/>
    <property type="match status" value="1"/>
</dbReference>
<organism evidence="9 10">
    <name type="scientific">Legionella cherrii</name>
    <dbReference type="NCBI Taxonomy" id="28084"/>
    <lineage>
        <taxon>Bacteria</taxon>
        <taxon>Pseudomonadati</taxon>
        <taxon>Pseudomonadota</taxon>
        <taxon>Gammaproteobacteria</taxon>
        <taxon>Legionellales</taxon>
        <taxon>Legionellaceae</taxon>
        <taxon>Legionella</taxon>
    </lineage>
</organism>
<dbReference type="InterPro" id="IPR040449">
    <property type="entry name" value="Peptidase_S66_N"/>
</dbReference>
<keyword evidence="3" id="KW-0645">Protease</keyword>
<evidence type="ECO:0000256" key="1">
    <source>
        <dbReference type="ARBA" id="ARBA00010233"/>
    </source>
</evidence>
<evidence type="ECO:0000256" key="2">
    <source>
        <dbReference type="ARBA" id="ARBA00022645"/>
    </source>
</evidence>
<accession>A0A0W0SIC4</accession>
<dbReference type="Gene3D" id="3.50.30.60">
    <property type="entry name" value="LD-carboxypeptidase A C-terminal domain-like"/>
    <property type="match status" value="1"/>
</dbReference>
<name>A0A0W0SIC4_9GAMM</name>
<dbReference type="OrthoDB" id="9807329at2"/>
<dbReference type="PANTHER" id="PTHR30237">
    <property type="entry name" value="MURAMOYLTETRAPEPTIDE CARBOXYPEPTIDASE"/>
    <property type="match status" value="1"/>
</dbReference>
<evidence type="ECO:0000259" key="8">
    <source>
        <dbReference type="Pfam" id="PF17676"/>
    </source>
</evidence>
<proteinExistence type="inferred from homology"/>
<evidence type="ECO:0000256" key="4">
    <source>
        <dbReference type="ARBA" id="ARBA00022801"/>
    </source>
</evidence>
<evidence type="ECO:0000256" key="5">
    <source>
        <dbReference type="ARBA" id="ARBA00022825"/>
    </source>
</evidence>
<dbReference type="InterPro" id="IPR027461">
    <property type="entry name" value="Carboxypeptidase_A_C_sf"/>
</dbReference>
<feature type="active site" description="Charge relay system" evidence="6">
    <location>
        <position position="271"/>
    </location>
</feature>
<dbReference type="SUPFAM" id="SSF141986">
    <property type="entry name" value="LD-carboxypeptidase A C-terminal domain-like"/>
    <property type="match status" value="1"/>
</dbReference>
<comment type="caution">
    <text evidence="9">The sequence shown here is derived from an EMBL/GenBank/DDBJ whole genome shotgun (WGS) entry which is preliminary data.</text>
</comment>
<dbReference type="GO" id="GO:0008236">
    <property type="term" value="F:serine-type peptidase activity"/>
    <property type="evidence" value="ECO:0007669"/>
    <property type="project" value="UniProtKB-KW"/>
</dbReference>
<evidence type="ECO:0000313" key="10">
    <source>
        <dbReference type="Proteomes" id="UP000054921"/>
    </source>
</evidence>
<sequence length="297" mass="32503">MKILCPAPLQKGDIVGLISPSSPIMEQDIEAGVHLLKLNGFKVKYAKHMFASERFLAGKDSERANDVMDFFKDSEVKAIIATRGGQGSQRILPFLDYELIKRNPKQLFGFSDTTALQLGLFKNSGLVSYTGFTLTIHLSTQVKKTLLSSLLGQEYIISKGIKVHAGVSRGPLLGGNLTLMTNLMGTPYLPSFKESILLVEDVGVEPYNIDGMLSQLDLAGIFDEVSGVIFGTFEHCKSKNSHQHDGTVEDVINEWASKLKVPCIKEFPYGHGKQNCILPIGKVVTLDADNACVTIQI</sequence>
<feature type="domain" description="LD-carboxypeptidase C-terminal" evidence="8">
    <location>
        <begin position="169"/>
        <end position="286"/>
    </location>
</feature>
<evidence type="ECO:0000256" key="3">
    <source>
        <dbReference type="ARBA" id="ARBA00022670"/>
    </source>
</evidence>
<dbReference type="STRING" id="28084.Lche_0116"/>
<feature type="active site" description="Nucleophile" evidence="6">
    <location>
        <position position="111"/>
    </location>
</feature>
<reference evidence="9 10" key="1">
    <citation type="submission" date="2015-11" db="EMBL/GenBank/DDBJ databases">
        <title>Genomic analysis of 38 Legionella species identifies large and diverse effector repertoires.</title>
        <authorList>
            <person name="Burstein D."/>
            <person name="Amaro F."/>
            <person name="Zusman T."/>
            <person name="Lifshitz Z."/>
            <person name="Cohen O."/>
            <person name="Gilbert J.A."/>
            <person name="Pupko T."/>
            <person name="Shuman H.A."/>
            <person name="Segal G."/>
        </authorList>
    </citation>
    <scope>NUCLEOTIDE SEQUENCE [LARGE SCALE GENOMIC DNA]</scope>
    <source>
        <strain evidence="9 10">ORW</strain>
    </source>
</reference>
<dbReference type="AlphaFoldDB" id="A0A0W0SIC4"/>
<dbReference type="PANTHER" id="PTHR30237:SF2">
    <property type="entry name" value="MUREIN TETRAPEPTIDE CARBOXYPEPTIDASE"/>
    <property type="match status" value="1"/>
</dbReference>
<feature type="domain" description="LD-carboxypeptidase N-terminal" evidence="7">
    <location>
        <begin position="15"/>
        <end position="131"/>
    </location>
</feature>
<dbReference type="Pfam" id="PF02016">
    <property type="entry name" value="Peptidase_S66"/>
    <property type="match status" value="1"/>
</dbReference>
<dbReference type="InterPro" id="IPR027478">
    <property type="entry name" value="LdcA_N"/>
</dbReference>
<keyword evidence="2 9" id="KW-0121">Carboxypeptidase</keyword>
<dbReference type="Proteomes" id="UP000054921">
    <property type="component" value="Unassembled WGS sequence"/>
</dbReference>
<comment type="similarity">
    <text evidence="1">Belongs to the peptidase S66 family.</text>
</comment>
<dbReference type="GO" id="GO:0006508">
    <property type="term" value="P:proteolysis"/>
    <property type="evidence" value="ECO:0007669"/>
    <property type="project" value="UniProtKB-KW"/>
</dbReference>
<dbReference type="CDD" id="cd07025">
    <property type="entry name" value="Peptidase_S66"/>
    <property type="match status" value="1"/>
</dbReference>
<dbReference type="Pfam" id="PF17676">
    <property type="entry name" value="Peptidase_S66C"/>
    <property type="match status" value="1"/>
</dbReference>
<dbReference type="RefSeq" id="WP_014845037.1">
    <property type="nucleotide sequence ID" value="NZ_LNXW01000006.1"/>
</dbReference>
<evidence type="ECO:0000256" key="6">
    <source>
        <dbReference type="PIRSR" id="PIRSR028757-1"/>
    </source>
</evidence>
<gene>
    <name evidence="9" type="ORF">Lche_0116</name>
</gene>
<keyword evidence="5" id="KW-0720">Serine protease</keyword>
<evidence type="ECO:0000259" key="7">
    <source>
        <dbReference type="Pfam" id="PF02016"/>
    </source>
</evidence>
<dbReference type="SUPFAM" id="SSF52317">
    <property type="entry name" value="Class I glutamine amidotransferase-like"/>
    <property type="match status" value="1"/>
</dbReference>
<protein>
    <submittedName>
        <fullName evidence="9">Muramoyltetrapeptide carboxypeptidase</fullName>
    </submittedName>
</protein>
<evidence type="ECO:0000313" key="9">
    <source>
        <dbReference type="EMBL" id="KTC82893.1"/>
    </source>
</evidence>
<dbReference type="GO" id="GO:0004180">
    <property type="term" value="F:carboxypeptidase activity"/>
    <property type="evidence" value="ECO:0007669"/>
    <property type="project" value="UniProtKB-KW"/>
</dbReference>